<dbReference type="EMBL" id="VWSH01000002">
    <property type="protein sequence ID" value="KAA5535089.1"/>
    <property type="molecule type" value="Genomic_DNA"/>
</dbReference>
<accession>A0A5M6CPN1</accession>
<organism evidence="2 3">
    <name type="scientific">Taibaiella lutea</name>
    <dbReference type="NCBI Taxonomy" id="2608001"/>
    <lineage>
        <taxon>Bacteria</taxon>
        <taxon>Pseudomonadati</taxon>
        <taxon>Bacteroidota</taxon>
        <taxon>Chitinophagia</taxon>
        <taxon>Chitinophagales</taxon>
        <taxon>Chitinophagaceae</taxon>
        <taxon>Taibaiella</taxon>
    </lineage>
</organism>
<dbReference type="CDD" id="cd07043">
    <property type="entry name" value="STAS_anti-anti-sigma_factors"/>
    <property type="match status" value="1"/>
</dbReference>
<dbReference type="PROSITE" id="PS50801">
    <property type="entry name" value="STAS"/>
    <property type="match status" value="1"/>
</dbReference>
<dbReference type="Proteomes" id="UP000323632">
    <property type="component" value="Unassembled WGS sequence"/>
</dbReference>
<dbReference type="Pfam" id="PF01740">
    <property type="entry name" value="STAS"/>
    <property type="match status" value="1"/>
</dbReference>
<dbReference type="InterPro" id="IPR036513">
    <property type="entry name" value="STAS_dom_sf"/>
</dbReference>
<dbReference type="RefSeq" id="WP_150032768.1">
    <property type="nucleotide sequence ID" value="NZ_VWSH01000002.1"/>
</dbReference>
<name>A0A5M6CPN1_9BACT</name>
<keyword evidence="3" id="KW-1185">Reference proteome</keyword>
<reference evidence="2 3" key="1">
    <citation type="submission" date="2019-09" db="EMBL/GenBank/DDBJ databases">
        <title>Genome sequence and assembly of Taibaiella sp.</title>
        <authorList>
            <person name="Chhetri G."/>
        </authorList>
    </citation>
    <scope>NUCLEOTIDE SEQUENCE [LARGE SCALE GENOMIC DNA]</scope>
    <source>
        <strain evidence="2 3">KVB11</strain>
    </source>
</reference>
<dbReference type="Gene3D" id="3.30.750.24">
    <property type="entry name" value="STAS domain"/>
    <property type="match status" value="1"/>
</dbReference>
<evidence type="ECO:0000313" key="2">
    <source>
        <dbReference type="EMBL" id="KAA5535089.1"/>
    </source>
</evidence>
<dbReference type="InterPro" id="IPR002645">
    <property type="entry name" value="STAS_dom"/>
</dbReference>
<gene>
    <name evidence="2" type="ORF">F0919_10890</name>
</gene>
<protein>
    <submittedName>
        <fullName evidence="2">STAS domain-containing protein</fullName>
    </submittedName>
</protein>
<dbReference type="SUPFAM" id="SSF52091">
    <property type="entry name" value="SpoIIaa-like"/>
    <property type="match status" value="1"/>
</dbReference>
<proteinExistence type="predicted"/>
<sequence length="124" mass="14019">MEFKIDTKPTYTVITPETGDLSVNLAEEIRQKVKEATETDSHNFVIDLTNIENMDMASGDHLLDLHNEVYNNGRSLVFTSMKESIMNTMKKGQYHLSLNLAPTMIEAIDIISMEVLERDLLGEA</sequence>
<feature type="domain" description="STAS" evidence="1">
    <location>
        <begin position="19"/>
        <end position="111"/>
    </location>
</feature>
<comment type="caution">
    <text evidence="2">The sequence shown here is derived from an EMBL/GenBank/DDBJ whole genome shotgun (WGS) entry which is preliminary data.</text>
</comment>
<evidence type="ECO:0000313" key="3">
    <source>
        <dbReference type="Proteomes" id="UP000323632"/>
    </source>
</evidence>
<evidence type="ECO:0000259" key="1">
    <source>
        <dbReference type="PROSITE" id="PS50801"/>
    </source>
</evidence>
<dbReference type="AlphaFoldDB" id="A0A5M6CPN1"/>